<evidence type="ECO:0000256" key="6">
    <source>
        <dbReference type="ARBA" id="ARBA00023125"/>
    </source>
</evidence>
<gene>
    <name evidence="12" type="ORF">UFOVP149_48</name>
</gene>
<evidence type="ECO:0000259" key="10">
    <source>
        <dbReference type="PROSITE" id="PS51898"/>
    </source>
</evidence>
<dbReference type="Pfam" id="PF02899">
    <property type="entry name" value="Phage_int_SAM_1"/>
    <property type="match status" value="1"/>
</dbReference>
<feature type="domain" description="Core-binding (CB)" evidence="11">
    <location>
        <begin position="1"/>
        <end position="81"/>
    </location>
</feature>
<evidence type="ECO:0000256" key="3">
    <source>
        <dbReference type="ARBA" id="ARBA00022679"/>
    </source>
</evidence>
<dbReference type="PANTHER" id="PTHR30349">
    <property type="entry name" value="PHAGE INTEGRASE-RELATED"/>
    <property type="match status" value="1"/>
</dbReference>
<dbReference type="EMBL" id="LR798198">
    <property type="protein sequence ID" value="CAB5156096.1"/>
    <property type="molecule type" value="Genomic_DNA"/>
</dbReference>
<dbReference type="GO" id="GO:0016787">
    <property type="term" value="F:hydrolase activity"/>
    <property type="evidence" value="ECO:0007669"/>
    <property type="project" value="UniProtKB-KW"/>
</dbReference>
<organism evidence="12">
    <name type="scientific">uncultured Caudovirales phage</name>
    <dbReference type="NCBI Taxonomy" id="2100421"/>
    <lineage>
        <taxon>Viruses</taxon>
        <taxon>Duplodnaviria</taxon>
        <taxon>Heunggongvirae</taxon>
        <taxon>Uroviricota</taxon>
        <taxon>Caudoviricetes</taxon>
        <taxon>Peduoviridae</taxon>
        <taxon>Maltschvirus</taxon>
        <taxon>Maltschvirus maltsch</taxon>
    </lineage>
</organism>
<keyword evidence="7" id="KW-0233">DNA recombination</keyword>
<dbReference type="InterPro" id="IPR011010">
    <property type="entry name" value="DNA_brk_join_enz"/>
</dbReference>
<comment type="similarity">
    <text evidence="1">Belongs to the 'phage' integrase family.</text>
</comment>
<feature type="domain" description="Tyr recombinase" evidence="10">
    <location>
        <begin position="100"/>
        <end position="255"/>
    </location>
</feature>
<sequence length="260" mass="29669">MKLNTIVHELMRTDWRDLKDQRSAVYSADVVLDFFGEGADIRTITYKKVLTFIEHLEERGNAGGTINRRLAALSKMYTVAMKHDPKINRPIIPRQKEGKPRQRILTADEAEALINWPWKKTEHRDLTVVLIDTGCRPSEITDGVWSLDGDVITFTDTKNGDDRFVLLTPDAQAAAERLVGVTLDYPAYYHQFKKARKGLGLTDVVVYTIRHTALTNLADRVDNVLLIQKWAGHRNLATTQRYVKQTRKGMEKLAAALRRN</sequence>
<keyword evidence="4" id="KW-0378">Hydrolase</keyword>
<dbReference type="InterPro" id="IPR044068">
    <property type="entry name" value="CB"/>
</dbReference>
<dbReference type="InterPro" id="IPR010998">
    <property type="entry name" value="Integrase_recombinase_N"/>
</dbReference>
<dbReference type="SUPFAM" id="SSF56349">
    <property type="entry name" value="DNA breaking-rejoining enzymes"/>
    <property type="match status" value="1"/>
</dbReference>
<reference evidence="12" key="1">
    <citation type="submission" date="2020-05" db="EMBL/GenBank/DDBJ databases">
        <authorList>
            <person name="Chiriac C."/>
            <person name="Salcher M."/>
            <person name="Ghai R."/>
            <person name="Kavagutti S V."/>
        </authorList>
    </citation>
    <scope>NUCLEOTIDE SEQUENCE</scope>
</reference>
<keyword evidence="8" id="KW-1160">Virus entry into host cell</keyword>
<dbReference type="GO" id="GO:0015074">
    <property type="term" value="P:DNA integration"/>
    <property type="evidence" value="ECO:0007669"/>
    <property type="project" value="UniProtKB-KW"/>
</dbReference>
<evidence type="ECO:0000256" key="7">
    <source>
        <dbReference type="ARBA" id="ARBA00023172"/>
    </source>
</evidence>
<dbReference type="CDD" id="cd00796">
    <property type="entry name" value="INT_Rci_Hp1_C"/>
    <property type="match status" value="1"/>
</dbReference>
<dbReference type="InterPro" id="IPR050090">
    <property type="entry name" value="Tyrosine_recombinase_XerCD"/>
</dbReference>
<dbReference type="GO" id="GO:0003677">
    <property type="term" value="F:DNA binding"/>
    <property type="evidence" value="ECO:0007669"/>
    <property type="project" value="UniProtKB-UniRule"/>
</dbReference>
<proteinExistence type="inferred from homology"/>
<dbReference type="GO" id="GO:0075713">
    <property type="term" value="P:establishment of integrated proviral latency"/>
    <property type="evidence" value="ECO:0007669"/>
    <property type="project" value="UniProtKB-KW"/>
</dbReference>
<evidence type="ECO:0000256" key="5">
    <source>
        <dbReference type="ARBA" id="ARBA00022908"/>
    </source>
</evidence>
<dbReference type="PANTHER" id="PTHR30349:SF41">
    <property type="entry name" value="INTEGRASE_RECOMBINASE PROTEIN MJ0367-RELATED"/>
    <property type="match status" value="1"/>
</dbReference>
<accession>A0A6J7W846</accession>
<keyword evidence="8" id="KW-1179">Viral genome integration</keyword>
<dbReference type="PROSITE" id="PS51900">
    <property type="entry name" value="CB"/>
    <property type="match status" value="1"/>
</dbReference>
<protein>
    <recommendedName>
        <fullName evidence="2">Integrase</fullName>
    </recommendedName>
</protein>
<dbReference type="InterPro" id="IPR002104">
    <property type="entry name" value="Integrase_catalytic"/>
</dbReference>
<dbReference type="InterPro" id="IPR013762">
    <property type="entry name" value="Integrase-like_cat_sf"/>
</dbReference>
<dbReference type="InterPro" id="IPR004107">
    <property type="entry name" value="Integrase_SAM-like_N"/>
</dbReference>
<evidence type="ECO:0000256" key="8">
    <source>
        <dbReference type="ARBA" id="ARBA00023195"/>
    </source>
</evidence>
<dbReference type="GO" id="GO:0016740">
    <property type="term" value="F:transferase activity"/>
    <property type="evidence" value="ECO:0007669"/>
    <property type="project" value="UniProtKB-KW"/>
</dbReference>
<dbReference type="GO" id="GO:0044826">
    <property type="term" value="P:viral genome integration into host DNA"/>
    <property type="evidence" value="ECO:0007669"/>
    <property type="project" value="UniProtKB-KW"/>
</dbReference>
<dbReference type="Pfam" id="PF00589">
    <property type="entry name" value="Phage_integrase"/>
    <property type="match status" value="1"/>
</dbReference>
<evidence type="ECO:0000256" key="2">
    <source>
        <dbReference type="ARBA" id="ARBA00016082"/>
    </source>
</evidence>
<evidence type="ECO:0000256" key="4">
    <source>
        <dbReference type="ARBA" id="ARBA00022801"/>
    </source>
</evidence>
<dbReference type="GO" id="GO:0006310">
    <property type="term" value="P:DNA recombination"/>
    <property type="evidence" value="ECO:0007669"/>
    <property type="project" value="UniProtKB-KW"/>
</dbReference>
<dbReference type="Gene3D" id="1.10.443.10">
    <property type="entry name" value="Intergrase catalytic core"/>
    <property type="match status" value="1"/>
</dbReference>
<evidence type="ECO:0000256" key="1">
    <source>
        <dbReference type="ARBA" id="ARBA00008857"/>
    </source>
</evidence>
<dbReference type="PROSITE" id="PS51898">
    <property type="entry name" value="TYR_RECOMBINASE"/>
    <property type="match status" value="1"/>
</dbReference>
<keyword evidence="5" id="KW-0229">DNA integration</keyword>
<evidence type="ECO:0000256" key="9">
    <source>
        <dbReference type="PROSITE-ProRule" id="PRU01248"/>
    </source>
</evidence>
<keyword evidence="6 9" id="KW-0238">DNA-binding</keyword>
<dbReference type="Gene3D" id="1.10.150.130">
    <property type="match status" value="1"/>
</dbReference>
<evidence type="ECO:0000313" key="12">
    <source>
        <dbReference type="EMBL" id="CAB5156096.1"/>
    </source>
</evidence>
<name>A0A6J7W846_9CAUD</name>
<evidence type="ECO:0000259" key="11">
    <source>
        <dbReference type="PROSITE" id="PS51900"/>
    </source>
</evidence>
<keyword evidence="3" id="KW-0808">Transferase</keyword>